<accession>A0AA49EAR6</accession>
<organism evidence="2">
    <name type="scientific">Bat Coronavirus HpGD17</name>
    <dbReference type="NCBI Taxonomy" id="3018837"/>
    <lineage>
        <taxon>Viruses</taxon>
        <taxon>Riboviria</taxon>
        <taxon>Orthornavirae</taxon>
        <taxon>Pisuviricota</taxon>
        <taxon>Pisoniviricetes</taxon>
        <taxon>Nidovirales</taxon>
        <taxon>Cornidovirineae</taxon>
        <taxon>Coronaviridae</taxon>
        <taxon>Orthocoronavirinae</taxon>
    </lineage>
</organism>
<name>A0AA49EAR6_9NIDO</name>
<keyword evidence="1" id="KW-1133">Transmembrane helix</keyword>
<proteinExistence type="predicted"/>
<evidence type="ECO:0000313" key="2">
    <source>
        <dbReference type="EMBL" id="WCC61637.1"/>
    </source>
</evidence>
<gene>
    <name evidence="2" type="primary">ORF7a</name>
</gene>
<dbReference type="EMBL" id="OQ175021">
    <property type="protein sequence ID" value="WCC61637.1"/>
    <property type="molecule type" value="Genomic_RNA"/>
</dbReference>
<feature type="transmembrane region" description="Helical" evidence="1">
    <location>
        <begin position="42"/>
        <end position="62"/>
    </location>
</feature>
<sequence>MHFLIVALAFYFQCFLWALQPIREACFGHFPYCVYEPSTISYFYSAFGFSCIAISLLTDVVFELLDYVAFKFLLVCRFLN</sequence>
<evidence type="ECO:0000256" key="1">
    <source>
        <dbReference type="SAM" id="Phobius"/>
    </source>
</evidence>
<keyword evidence="1" id="KW-0472">Membrane</keyword>
<keyword evidence="1" id="KW-0812">Transmembrane</keyword>
<reference evidence="2" key="1">
    <citation type="submission" date="2023-01" db="EMBL/GenBank/DDBJ databases">
        <title>Panoramic Analysis of Coronaviruses Carried by Representative Bat Species in Southern China to Better Understand the Coronavirus Sphere.</title>
        <authorList>
            <person name="Han Y."/>
            <person name="Xu P."/>
            <person name="Wang Y."/>
            <person name="Zhao W."/>
            <person name="Wang J."/>
            <person name="Jin Q."/>
            <person name="Wu Z."/>
        </authorList>
    </citation>
    <scope>NUCLEOTIDE SEQUENCE</scope>
    <source>
        <strain evidence="2">BtHp-AlphaCoV/GD2017-Q1</strain>
    </source>
</reference>
<protein>
    <submittedName>
        <fullName evidence="2">ORF7a protein</fullName>
    </submittedName>
</protein>